<dbReference type="AlphaFoldDB" id="A0A139AUB5"/>
<dbReference type="InterPro" id="IPR005829">
    <property type="entry name" value="Sugar_transporter_CS"/>
</dbReference>
<keyword evidence="11" id="KW-1185">Reference proteome</keyword>
<comment type="similarity">
    <text evidence="2 7">Belongs to the major facilitator superfamily. Sugar transporter (TC 2.A.1.1) family.</text>
</comment>
<dbReference type="PROSITE" id="PS00217">
    <property type="entry name" value="SUGAR_TRANSPORT_2"/>
    <property type="match status" value="1"/>
</dbReference>
<dbReference type="GO" id="GO:0005351">
    <property type="term" value="F:carbohydrate:proton symporter activity"/>
    <property type="evidence" value="ECO:0007669"/>
    <property type="project" value="TreeGrafter"/>
</dbReference>
<dbReference type="PROSITE" id="PS00216">
    <property type="entry name" value="SUGAR_TRANSPORT_1"/>
    <property type="match status" value="1"/>
</dbReference>
<keyword evidence="3 7" id="KW-0813">Transport</keyword>
<dbReference type="InterPro" id="IPR036259">
    <property type="entry name" value="MFS_trans_sf"/>
</dbReference>
<reference evidence="10 11" key="1">
    <citation type="journal article" date="2015" name="Genome Biol. Evol.">
        <title>Phylogenomic analyses indicate that early fungi evolved digesting cell walls of algal ancestors of land plants.</title>
        <authorList>
            <person name="Chang Y."/>
            <person name="Wang S."/>
            <person name="Sekimoto S."/>
            <person name="Aerts A.L."/>
            <person name="Choi C."/>
            <person name="Clum A."/>
            <person name="LaButti K.M."/>
            <person name="Lindquist E.A."/>
            <person name="Yee Ngan C."/>
            <person name="Ohm R.A."/>
            <person name="Salamov A.A."/>
            <person name="Grigoriev I.V."/>
            <person name="Spatafora J.W."/>
            <person name="Berbee M.L."/>
        </authorList>
    </citation>
    <scope>NUCLEOTIDE SEQUENCE [LARGE SCALE GENOMIC DNA]</scope>
    <source>
        <strain evidence="10 11">JEL478</strain>
    </source>
</reference>
<evidence type="ECO:0000256" key="4">
    <source>
        <dbReference type="ARBA" id="ARBA00022692"/>
    </source>
</evidence>
<keyword evidence="4 8" id="KW-0812">Transmembrane</keyword>
<protein>
    <submittedName>
        <fullName evidence="10">General substrate transporter</fullName>
    </submittedName>
</protein>
<dbReference type="Proteomes" id="UP000070544">
    <property type="component" value="Unassembled WGS sequence"/>
</dbReference>
<feature type="transmembrane region" description="Helical" evidence="8">
    <location>
        <begin position="151"/>
        <end position="176"/>
    </location>
</feature>
<dbReference type="InterPro" id="IPR050360">
    <property type="entry name" value="MFS_Sugar_Transporters"/>
</dbReference>
<accession>A0A139AUB5</accession>
<dbReference type="Gene3D" id="1.20.1250.20">
    <property type="entry name" value="MFS general substrate transporter like domains"/>
    <property type="match status" value="1"/>
</dbReference>
<keyword evidence="6 8" id="KW-0472">Membrane</keyword>
<evidence type="ECO:0000259" key="9">
    <source>
        <dbReference type="PROSITE" id="PS50850"/>
    </source>
</evidence>
<evidence type="ECO:0000256" key="5">
    <source>
        <dbReference type="ARBA" id="ARBA00022989"/>
    </source>
</evidence>
<feature type="transmembrane region" description="Helical" evidence="8">
    <location>
        <begin position="116"/>
        <end position="139"/>
    </location>
</feature>
<dbReference type="PROSITE" id="PS50850">
    <property type="entry name" value="MFS"/>
    <property type="match status" value="1"/>
</dbReference>
<organism evidence="10 11">
    <name type="scientific">Gonapodya prolifera (strain JEL478)</name>
    <name type="common">Monoblepharis prolifera</name>
    <dbReference type="NCBI Taxonomy" id="1344416"/>
    <lineage>
        <taxon>Eukaryota</taxon>
        <taxon>Fungi</taxon>
        <taxon>Fungi incertae sedis</taxon>
        <taxon>Chytridiomycota</taxon>
        <taxon>Chytridiomycota incertae sedis</taxon>
        <taxon>Monoblepharidomycetes</taxon>
        <taxon>Monoblepharidales</taxon>
        <taxon>Gonapodyaceae</taxon>
        <taxon>Gonapodya</taxon>
    </lineage>
</organism>
<dbReference type="PANTHER" id="PTHR48022">
    <property type="entry name" value="PLASTIDIC GLUCOSE TRANSPORTER 4"/>
    <property type="match status" value="1"/>
</dbReference>
<dbReference type="STRING" id="1344416.A0A139AUB5"/>
<feature type="transmembrane region" description="Helical" evidence="8">
    <location>
        <begin position="452"/>
        <end position="472"/>
    </location>
</feature>
<feature type="transmembrane region" description="Helical" evidence="8">
    <location>
        <begin position="384"/>
        <end position="412"/>
    </location>
</feature>
<dbReference type="OrthoDB" id="4044674at2759"/>
<dbReference type="FunFam" id="1.20.1250.20:FF:000134">
    <property type="entry name" value="MFS sugar transporter protein"/>
    <property type="match status" value="1"/>
</dbReference>
<evidence type="ECO:0000256" key="8">
    <source>
        <dbReference type="SAM" id="Phobius"/>
    </source>
</evidence>
<feature type="transmembrane region" description="Helical" evidence="8">
    <location>
        <begin position="424"/>
        <end position="446"/>
    </location>
</feature>
<feature type="transmembrane region" description="Helical" evidence="8">
    <location>
        <begin position="338"/>
        <end position="364"/>
    </location>
</feature>
<feature type="transmembrane region" description="Helical" evidence="8">
    <location>
        <begin position="63"/>
        <end position="83"/>
    </location>
</feature>
<dbReference type="GO" id="GO:0016020">
    <property type="term" value="C:membrane"/>
    <property type="evidence" value="ECO:0007669"/>
    <property type="project" value="UniProtKB-SubCell"/>
</dbReference>
<sequence>MKHGYAAGVALTCAFGGFLFGYEQGIMNQVLNMDAYRVFFTLSTYKADGTLANTGNANDTSGWLTSIFLLGCIPGAFSVSYVSEYLNGRKNAIFGASIFFLIGAIIQTAANGVSMFYAGRFIGGMGTGCLTGAVPLYIAECAPTVIRGRIGTLWQFMIVTGIMVSNIINAILISVMDQRSDSIWRVAFGIQILPVLFLIAALFVLPETPRFLLSKGKDAEAKKIMARLNGEDIDSKWVAREFAEVKENIELERHMPKASWYEMVTLPIRPRSFASFGLLLFQQMSGVNAINYYSSSLFIGMGISKDLSTKLITVLQSVLKVIFTGPAIYAIDKVGRRFLLFVGGAGMTIACWSLVLWVGLFNATQITNASGALVADPDSVKGKAFGAMGVLCIYFFIISFAFSWGPVCWVYIGETFPLRARGKGAAIGATSNWIFNFIVVKFWPYAGGLGSWQYAIFGVTTLLSHVFVYFFVPETKGKSLEEMDEVFGYAAITEEERKIMAEMKAKKEAVELAKADAKPEA</sequence>
<dbReference type="InterPro" id="IPR003663">
    <property type="entry name" value="Sugar/inositol_transpt"/>
</dbReference>
<dbReference type="OMA" id="IAVWHIS"/>
<evidence type="ECO:0000313" key="11">
    <source>
        <dbReference type="Proteomes" id="UP000070544"/>
    </source>
</evidence>
<proteinExistence type="inferred from homology"/>
<evidence type="ECO:0000256" key="2">
    <source>
        <dbReference type="ARBA" id="ARBA00010992"/>
    </source>
</evidence>
<dbReference type="InterPro" id="IPR005828">
    <property type="entry name" value="MFS_sugar_transport-like"/>
</dbReference>
<feature type="domain" description="Major facilitator superfamily (MFS) profile" evidence="9">
    <location>
        <begin position="9"/>
        <end position="476"/>
    </location>
</feature>
<dbReference type="PRINTS" id="PR00171">
    <property type="entry name" value="SUGRTRNSPORT"/>
</dbReference>
<dbReference type="SUPFAM" id="SSF103473">
    <property type="entry name" value="MFS general substrate transporter"/>
    <property type="match status" value="1"/>
</dbReference>
<dbReference type="Pfam" id="PF00083">
    <property type="entry name" value="Sugar_tr"/>
    <property type="match status" value="1"/>
</dbReference>
<dbReference type="PANTHER" id="PTHR48022:SF2">
    <property type="entry name" value="PLASTIDIC GLUCOSE TRANSPORTER 4"/>
    <property type="match status" value="1"/>
</dbReference>
<gene>
    <name evidence="10" type="ORF">M427DRAFT_131502</name>
</gene>
<feature type="transmembrane region" description="Helical" evidence="8">
    <location>
        <begin position="182"/>
        <end position="205"/>
    </location>
</feature>
<evidence type="ECO:0000256" key="1">
    <source>
        <dbReference type="ARBA" id="ARBA00004141"/>
    </source>
</evidence>
<dbReference type="NCBIfam" id="TIGR00879">
    <property type="entry name" value="SP"/>
    <property type="match status" value="1"/>
</dbReference>
<keyword evidence="5 8" id="KW-1133">Transmembrane helix</keyword>
<name>A0A139AUB5_GONPJ</name>
<feature type="transmembrane region" description="Helical" evidence="8">
    <location>
        <begin position="92"/>
        <end position="110"/>
    </location>
</feature>
<evidence type="ECO:0000256" key="3">
    <source>
        <dbReference type="ARBA" id="ARBA00022448"/>
    </source>
</evidence>
<evidence type="ECO:0000256" key="6">
    <source>
        <dbReference type="ARBA" id="ARBA00023136"/>
    </source>
</evidence>
<dbReference type="InterPro" id="IPR020846">
    <property type="entry name" value="MFS_dom"/>
</dbReference>
<evidence type="ECO:0000256" key="7">
    <source>
        <dbReference type="RuleBase" id="RU003346"/>
    </source>
</evidence>
<evidence type="ECO:0000313" key="10">
    <source>
        <dbReference type="EMBL" id="KXS20085.1"/>
    </source>
</evidence>
<dbReference type="EMBL" id="KQ965736">
    <property type="protein sequence ID" value="KXS20085.1"/>
    <property type="molecule type" value="Genomic_DNA"/>
</dbReference>
<comment type="subcellular location">
    <subcellularLocation>
        <location evidence="1">Membrane</location>
        <topology evidence="1">Multi-pass membrane protein</topology>
    </subcellularLocation>
</comment>